<dbReference type="EMBL" id="QUMS01000001">
    <property type="protein sequence ID" value="REG10390.1"/>
    <property type="molecule type" value="Genomic_DNA"/>
</dbReference>
<evidence type="ECO:0000256" key="1">
    <source>
        <dbReference type="SAM" id="Phobius"/>
    </source>
</evidence>
<feature type="transmembrane region" description="Helical" evidence="1">
    <location>
        <begin position="220"/>
        <end position="241"/>
    </location>
</feature>
<evidence type="ECO:0000313" key="2">
    <source>
        <dbReference type="EMBL" id="REG10390.1"/>
    </source>
</evidence>
<keyword evidence="1" id="KW-0472">Membrane</keyword>
<keyword evidence="3" id="KW-1185">Reference proteome</keyword>
<comment type="caution">
    <text evidence="2">The sequence shown here is derived from an EMBL/GenBank/DDBJ whole genome shotgun (WGS) entry which is preliminary data.</text>
</comment>
<feature type="transmembrane region" description="Helical" evidence="1">
    <location>
        <begin position="193"/>
        <end position="214"/>
    </location>
</feature>
<feature type="transmembrane region" description="Helical" evidence="1">
    <location>
        <begin position="275"/>
        <end position="297"/>
    </location>
</feature>
<reference evidence="2 3" key="1">
    <citation type="submission" date="2018-08" db="EMBL/GenBank/DDBJ databases">
        <title>Genomic Encyclopedia of Type Strains, Phase IV (KMG-IV): sequencing the most valuable type-strain genomes for metagenomic binning, comparative biology and taxonomic classification.</title>
        <authorList>
            <person name="Goeker M."/>
        </authorList>
    </citation>
    <scope>NUCLEOTIDE SEQUENCE [LARGE SCALE GENOMIC DNA]</scope>
    <source>
        <strain evidence="2 3">DSM 23923</strain>
    </source>
</reference>
<protein>
    <recommendedName>
        <fullName evidence="4">Lysylphosphatidylglycerol synthase-like protein</fullName>
    </recommendedName>
</protein>
<dbReference type="AlphaFoldDB" id="A0A347ZUP3"/>
<keyword evidence="1" id="KW-0812">Transmembrane</keyword>
<dbReference type="RefSeq" id="WP_116223574.1">
    <property type="nucleotide sequence ID" value="NZ_AP018437.1"/>
</dbReference>
<organism evidence="2 3">
    <name type="scientific">Pelolinea submarina</name>
    <dbReference type="NCBI Taxonomy" id="913107"/>
    <lineage>
        <taxon>Bacteria</taxon>
        <taxon>Bacillati</taxon>
        <taxon>Chloroflexota</taxon>
        <taxon>Anaerolineae</taxon>
        <taxon>Anaerolineales</taxon>
        <taxon>Anaerolineaceae</taxon>
        <taxon>Pelolinea</taxon>
    </lineage>
</organism>
<accession>A0A347ZUP3</accession>
<proteinExistence type="predicted"/>
<feature type="transmembrane region" description="Helical" evidence="1">
    <location>
        <begin position="161"/>
        <end position="181"/>
    </location>
</feature>
<keyword evidence="1" id="KW-1133">Transmembrane helix</keyword>
<feature type="transmembrane region" description="Helical" evidence="1">
    <location>
        <begin position="7"/>
        <end position="26"/>
    </location>
</feature>
<evidence type="ECO:0008006" key="4">
    <source>
        <dbReference type="Google" id="ProtNLM"/>
    </source>
</evidence>
<dbReference type="OrthoDB" id="165927at2"/>
<feature type="transmembrane region" description="Helical" evidence="1">
    <location>
        <begin position="38"/>
        <end position="58"/>
    </location>
</feature>
<evidence type="ECO:0000313" key="3">
    <source>
        <dbReference type="Proteomes" id="UP000256388"/>
    </source>
</evidence>
<name>A0A347ZUP3_9CHLR</name>
<feature type="transmembrane region" description="Helical" evidence="1">
    <location>
        <begin position="118"/>
        <end position="141"/>
    </location>
</feature>
<dbReference type="Proteomes" id="UP000256388">
    <property type="component" value="Unassembled WGS sequence"/>
</dbReference>
<sequence length="303" mass="34148">MRNKILNVLKWVWFVAVILGAGYYFYKNYQKISVYLETISAWRIALSFVFLFLGKFALSDLTRLSLKKIDVDLDYKDALTITSVTQLGKYLPGGIWHVAGKFGIYKARKITTKKSTGAIIFENMWLLSSALVIGATCLLISSQDVLCDFNNVFCNSMTNRVIMIGLPILWVIALILVDYFIFKTKRYTIKDFLFLVVEMLVIWVSFGISFWLVFPLHSGFEMAITGAFSISWVAGYVAFFAPGGIGIREYLLTVILTAYFSSSEVATYATIHRLIWVIGEIILGAGSTLLFGIPMIAPEEETE</sequence>
<gene>
    <name evidence="2" type="ORF">DFR64_0248</name>
</gene>